<dbReference type="RefSeq" id="WP_074401483.1">
    <property type="nucleotide sequence ID" value="NZ_CBCPJQ010000008.1"/>
</dbReference>
<keyword evidence="4 10" id="KW-1003">Cell membrane</keyword>
<gene>
    <name evidence="10" type="primary">mscL</name>
    <name evidence="11" type="ORF">CKN69_07255</name>
</gene>
<evidence type="ECO:0000256" key="9">
    <source>
        <dbReference type="ARBA" id="ARBA00023303"/>
    </source>
</evidence>
<dbReference type="GO" id="GO:0008381">
    <property type="term" value="F:mechanosensitive monoatomic ion channel activity"/>
    <property type="evidence" value="ECO:0007669"/>
    <property type="project" value="UniProtKB-UniRule"/>
</dbReference>
<dbReference type="GO" id="GO:0005886">
    <property type="term" value="C:plasma membrane"/>
    <property type="evidence" value="ECO:0007669"/>
    <property type="project" value="UniProtKB-SubCell"/>
</dbReference>
<dbReference type="Gene3D" id="1.10.1200.120">
    <property type="entry name" value="Large-conductance mechanosensitive channel, MscL, domain 1"/>
    <property type="match status" value="1"/>
</dbReference>
<evidence type="ECO:0000256" key="10">
    <source>
        <dbReference type="HAMAP-Rule" id="MF_00115"/>
    </source>
</evidence>
<name>A0A2R8A3B7_CARDV</name>
<evidence type="ECO:0000256" key="7">
    <source>
        <dbReference type="ARBA" id="ARBA00023065"/>
    </source>
</evidence>
<evidence type="ECO:0000256" key="3">
    <source>
        <dbReference type="ARBA" id="ARBA00022448"/>
    </source>
</evidence>
<keyword evidence="8 10" id="KW-0472">Membrane</keyword>
<dbReference type="InterPro" id="IPR001185">
    <property type="entry name" value="MS_channel"/>
</dbReference>
<reference evidence="11 12" key="1">
    <citation type="journal article" date="2018" name="Int. J. Food Microbiol.">
        <title>Growth of Carnobacterium spp. isolated from chilled vacuum-packaged meat under relevant acidic conditions.</title>
        <authorList>
            <person name="Zhang P."/>
            <person name="Badoni M."/>
            <person name="Ganzle M."/>
            <person name="Yang X."/>
        </authorList>
    </citation>
    <scope>NUCLEOTIDE SEQUENCE [LARGE SCALE GENOMIC DNA]</scope>
    <source>
        <strain evidence="11 12">B2</strain>
    </source>
</reference>
<keyword evidence="6 10" id="KW-1133">Transmembrane helix</keyword>
<dbReference type="HAMAP" id="MF_00115">
    <property type="entry name" value="MscL"/>
    <property type="match status" value="1"/>
</dbReference>
<dbReference type="PANTHER" id="PTHR30266:SF2">
    <property type="entry name" value="LARGE-CONDUCTANCE MECHANOSENSITIVE CHANNEL"/>
    <property type="match status" value="1"/>
</dbReference>
<dbReference type="Proteomes" id="UP000297938">
    <property type="component" value="Unassembled WGS sequence"/>
</dbReference>
<protein>
    <recommendedName>
        <fullName evidence="10">Large-conductance mechanosensitive channel</fullName>
    </recommendedName>
</protein>
<comment type="subcellular location">
    <subcellularLocation>
        <location evidence="1 10">Cell membrane</location>
        <topology evidence="1 10">Multi-pass membrane protein</topology>
    </subcellularLocation>
</comment>
<dbReference type="STRING" id="2748.CDIV41_140036"/>
<dbReference type="InterPro" id="IPR036019">
    <property type="entry name" value="MscL_channel"/>
</dbReference>
<evidence type="ECO:0000256" key="4">
    <source>
        <dbReference type="ARBA" id="ARBA00022475"/>
    </source>
</evidence>
<evidence type="ECO:0000313" key="12">
    <source>
        <dbReference type="Proteomes" id="UP000297938"/>
    </source>
</evidence>
<dbReference type="PROSITE" id="PS01327">
    <property type="entry name" value="MSCL"/>
    <property type="match status" value="1"/>
</dbReference>
<evidence type="ECO:0000256" key="6">
    <source>
        <dbReference type="ARBA" id="ARBA00022989"/>
    </source>
</evidence>
<dbReference type="Pfam" id="PF01741">
    <property type="entry name" value="MscL"/>
    <property type="match status" value="1"/>
</dbReference>
<organism evidence="11 12">
    <name type="scientific">Carnobacterium divergens</name>
    <name type="common">Lactobacillus divergens</name>
    <dbReference type="NCBI Taxonomy" id="2748"/>
    <lineage>
        <taxon>Bacteria</taxon>
        <taxon>Bacillati</taxon>
        <taxon>Bacillota</taxon>
        <taxon>Bacilli</taxon>
        <taxon>Lactobacillales</taxon>
        <taxon>Carnobacteriaceae</taxon>
        <taxon>Carnobacterium</taxon>
    </lineage>
</organism>
<dbReference type="InterPro" id="IPR019823">
    <property type="entry name" value="Mechanosensitive_channel_CS"/>
</dbReference>
<evidence type="ECO:0000256" key="8">
    <source>
        <dbReference type="ARBA" id="ARBA00023136"/>
    </source>
</evidence>
<dbReference type="PANTHER" id="PTHR30266">
    <property type="entry name" value="MECHANOSENSITIVE CHANNEL MSCL"/>
    <property type="match status" value="1"/>
</dbReference>
<dbReference type="NCBIfam" id="TIGR00220">
    <property type="entry name" value="mscL"/>
    <property type="match status" value="1"/>
</dbReference>
<keyword evidence="5 10" id="KW-0812">Transmembrane</keyword>
<comment type="caution">
    <text evidence="11">The sequence shown here is derived from an EMBL/GenBank/DDBJ whole genome shotgun (WGS) entry which is preliminary data.</text>
</comment>
<proteinExistence type="inferred from homology"/>
<dbReference type="EMBL" id="NRPP01000011">
    <property type="protein sequence ID" value="TFJ26544.1"/>
    <property type="molecule type" value="Genomic_DNA"/>
</dbReference>
<dbReference type="AlphaFoldDB" id="A0A2R8A3B7"/>
<dbReference type="SUPFAM" id="SSF81330">
    <property type="entry name" value="Gated mechanosensitive channel"/>
    <property type="match status" value="1"/>
</dbReference>
<evidence type="ECO:0000256" key="2">
    <source>
        <dbReference type="ARBA" id="ARBA00007254"/>
    </source>
</evidence>
<keyword evidence="7 10" id="KW-0406">Ion transport</keyword>
<evidence type="ECO:0000256" key="1">
    <source>
        <dbReference type="ARBA" id="ARBA00004651"/>
    </source>
</evidence>
<evidence type="ECO:0000313" key="11">
    <source>
        <dbReference type="EMBL" id="TFJ26544.1"/>
    </source>
</evidence>
<feature type="transmembrane region" description="Helical" evidence="10">
    <location>
        <begin position="72"/>
        <end position="94"/>
    </location>
</feature>
<comment type="similarity">
    <text evidence="2 10">Belongs to the MscL family.</text>
</comment>
<comment type="subunit">
    <text evidence="10">Homopentamer.</text>
</comment>
<keyword evidence="3 10" id="KW-0813">Transport</keyword>
<evidence type="ECO:0000256" key="5">
    <source>
        <dbReference type="ARBA" id="ARBA00022692"/>
    </source>
</evidence>
<dbReference type="InterPro" id="IPR037673">
    <property type="entry name" value="MSC/AndL"/>
</dbReference>
<dbReference type="PRINTS" id="PR01264">
    <property type="entry name" value="MECHCHANNEL"/>
</dbReference>
<feature type="transmembrane region" description="Helical" evidence="10">
    <location>
        <begin position="21"/>
        <end position="52"/>
    </location>
</feature>
<comment type="function">
    <text evidence="10">Channel that opens in response to stretch forces in the membrane lipid bilayer. May participate in the regulation of osmotic pressure changes within the cell.</text>
</comment>
<keyword evidence="9 10" id="KW-0407">Ion channel</keyword>
<accession>A0A2R8A3B7</accession>
<sequence length="138" mass="15178">MFKNFMNEFKEFALRGNVLDLAVGVVIGGAFSAIVTSLVKNIITPLIGIILGGHDISGLMVKVGTAELTYGAFLQSIIDFVIIAFAIFIFIKLINTLTTKFKKPTEEVVEEPAIEASEEYLKEIRDLLALQAKNNQQN</sequence>